<comment type="subcellular location">
    <subcellularLocation>
        <location evidence="1">Cell inner membrane</location>
        <topology evidence="1">Multi-pass membrane protein</topology>
    </subcellularLocation>
    <subcellularLocation>
        <location evidence="13">Cell membrane</location>
        <topology evidence="13">Multi-pass membrane protein</topology>
    </subcellularLocation>
</comment>
<organism evidence="16 17">
    <name type="scientific">Candidatus Synchoanobacter obligatus</name>
    <dbReference type="NCBI Taxonomy" id="2919597"/>
    <lineage>
        <taxon>Bacteria</taxon>
        <taxon>Pseudomonadati</taxon>
        <taxon>Pseudomonadota</taxon>
        <taxon>Gammaproteobacteria</taxon>
        <taxon>Candidatus Comchoanobacterales</taxon>
        <taxon>Candidatus Comchoanobacteraceae</taxon>
        <taxon>Candidatus Synchoanobacter</taxon>
    </lineage>
</organism>
<dbReference type="InterPro" id="IPR038221">
    <property type="entry name" value="YidC_periplasmic_sf"/>
</dbReference>
<keyword evidence="5 13" id="KW-1003">Cell membrane</keyword>
<dbReference type="HAMAP" id="MF_01810">
    <property type="entry name" value="YidC_type1"/>
    <property type="match status" value="1"/>
</dbReference>
<feature type="transmembrane region" description="Helical" evidence="13">
    <location>
        <begin position="355"/>
        <end position="378"/>
    </location>
</feature>
<dbReference type="PANTHER" id="PTHR12428">
    <property type="entry name" value="OXA1"/>
    <property type="match status" value="1"/>
</dbReference>
<comment type="subunit">
    <text evidence="13">Interacts with the Sec translocase complex via SecD. Specifically interacts with transmembrane segments of nascent integral membrane proteins during membrane integration.</text>
</comment>
<evidence type="ECO:0000259" key="15">
    <source>
        <dbReference type="Pfam" id="PF14849"/>
    </source>
</evidence>
<evidence type="ECO:0000256" key="10">
    <source>
        <dbReference type="ARBA" id="ARBA00023186"/>
    </source>
</evidence>
<dbReference type="Proteomes" id="UP001320768">
    <property type="component" value="Unassembled WGS sequence"/>
</dbReference>
<evidence type="ECO:0000313" key="17">
    <source>
        <dbReference type="Proteomes" id="UP001320768"/>
    </source>
</evidence>
<dbReference type="RefSeq" id="WP_258569313.1">
    <property type="nucleotide sequence ID" value="NZ_JAKUDN010000002.1"/>
</dbReference>
<dbReference type="PANTHER" id="PTHR12428:SF65">
    <property type="entry name" value="CYTOCHROME C OXIDASE ASSEMBLY PROTEIN COX18, MITOCHONDRIAL"/>
    <property type="match status" value="1"/>
</dbReference>
<evidence type="ECO:0000256" key="4">
    <source>
        <dbReference type="ARBA" id="ARBA00022448"/>
    </source>
</evidence>
<gene>
    <name evidence="13 16" type="primary">yidC</name>
    <name evidence="16" type="ORF">MKS91_02750</name>
</gene>
<sequence>MADRFKTFLLQAIVFVLLFQGGTLAYGYFFPSDIALSVIEAPSSAQVGGSHSIGDKKRYVRVETNKLSMIIDRLGGRIVQVSFPEYRSYSSDASMRFLEASKTSALNAQAGIVGDEAILFRTAQPSYKISKGRAVVALQAESSSGVRFSKEFQFDSDAYSVGVFVRATNGSERMFTASSYHAFGGEAYSDIEGQTATPSSKDVSFDGEGSEFVSAIRGYSGISYTTNSKPYVRVKYSDMASRAPDRTKGGWLAFQKHQFLAAWSLQEKESFQVKNFWREGLVAEDSATFKQAFASQAVSAKKELRPGDSFSERSTLFVGPQKHDLMAEVDGTLRLTFDYGFFWMFASFLHKALRFIHTFVPSWGWSLVVLIAALRLVFFKSTRDQALQAEKLNKMKPEKDALEARFAGRPRLDPEMNEARLALYKKHGIQMMSLAAFLPLLQLPLLLAFYGMITAVVDFRAEHFLWLNDLAAPDPFYVLPVFAAVVMYLQSAEMSVSEDFKLVARYMPVIFLFFGVKFPAALQLYIGLNTGLGVLQNKLLAKKKK</sequence>
<dbReference type="Pfam" id="PF02096">
    <property type="entry name" value="60KD_IMP"/>
    <property type="match status" value="1"/>
</dbReference>
<name>A0ABT1L4U6_9GAMM</name>
<dbReference type="PRINTS" id="PR00701">
    <property type="entry name" value="60KDINNERMP"/>
</dbReference>
<evidence type="ECO:0000256" key="6">
    <source>
        <dbReference type="ARBA" id="ARBA00022692"/>
    </source>
</evidence>
<reference evidence="16 17" key="1">
    <citation type="journal article" date="2022" name="Nat. Microbiol.">
        <title>The microbiome of a bacterivorous marine choanoflagellate contains a resource-demanding obligate bacterial associate.</title>
        <authorList>
            <person name="Needham D.M."/>
            <person name="Poirier C."/>
            <person name="Bachy C."/>
            <person name="George E.E."/>
            <person name="Wilken S."/>
            <person name="Yung C.C.M."/>
            <person name="Limardo A.J."/>
            <person name="Morando M."/>
            <person name="Sudek L."/>
            <person name="Malmstrom R.R."/>
            <person name="Keeling P.J."/>
            <person name="Santoro A.E."/>
            <person name="Worden A.Z."/>
        </authorList>
    </citation>
    <scope>NUCLEOTIDE SEQUENCE [LARGE SCALE GENOMIC DNA]</scope>
    <source>
        <strain evidence="16 17">Comchoano-2</strain>
    </source>
</reference>
<evidence type="ECO:0000256" key="7">
    <source>
        <dbReference type="ARBA" id="ARBA00022927"/>
    </source>
</evidence>
<dbReference type="CDD" id="cd19961">
    <property type="entry name" value="EcYidC-like_peri"/>
    <property type="match status" value="1"/>
</dbReference>
<evidence type="ECO:0000256" key="5">
    <source>
        <dbReference type="ARBA" id="ARBA00022475"/>
    </source>
</evidence>
<keyword evidence="17" id="KW-1185">Reference proteome</keyword>
<feature type="domain" description="Membrane insertase YidC N-terminal" evidence="15">
    <location>
        <begin position="60"/>
        <end position="351"/>
    </location>
</feature>
<evidence type="ECO:0000256" key="1">
    <source>
        <dbReference type="ARBA" id="ARBA00004429"/>
    </source>
</evidence>
<dbReference type="InterPro" id="IPR028055">
    <property type="entry name" value="YidC/Oxa/ALB_C"/>
</dbReference>
<comment type="caution">
    <text evidence="16">The sequence shown here is derived from an EMBL/GenBank/DDBJ whole genome shotgun (WGS) entry which is preliminary data.</text>
</comment>
<keyword evidence="7 13" id="KW-0653">Protein transport</keyword>
<comment type="similarity">
    <text evidence="2 13">Belongs to the OXA1/ALB3/YidC family. Type 1 subfamily.</text>
</comment>
<evidence type="ECO:0000256" key="8">
    <source>
        <dbReference type="ARBA" id="ARBA00022989"/>
    </source>
</evidence>
<dbReference type="InterPro" id="IPR001708">
    <property type="entry name" value="YidC/ALB3/OXA1/COX18"/>
</dbReference>
<dbReference type="Gene3D" id="2.70.98.90">
    <property type="match status" value="1"/>
</dbReference>
<keyword evidence="8 13" id="KW-1133">Transmembrane helix</keyword>
<feature type="transmembrane region" description="Helical" evidence="13">
    <location>
        <begin position="506"/>
        <end position="526"/>
    </location>
</feature>
<dbReference type="PRINTS" id="PR01900">
    <property type="entry name" value="YIDCPROTEIN"/>
</dbReference>
<proteinExistence type="inferred from homology"/>
<dbReference type="InterPro" id="IPR028053">
    <property type="entry name" value="Membr_insert_YidC_N"/>
</dbReference>
<dbReference type="InterPro" id="IPR047196">
    <property type="entry name" value="YidC_ALB_C"/>
</dbReference>
<keyword evidence="9 13" id="KW-0472">Membrane</keyword>
<evidence type="ECO:0000256" key="12">
    <source>
        <dbReference type="ARBA" id="ARBA00033342"/>
    </source>
</evidence>
<accession>A0ABT1L4U6</accession>
<keyword evidence="4 13" id="KW-0813">Transport</keyword>
<feature type="transmembrane region" description="Helical" evidence="13">
    <location>
        <begin position="434"/>
        <end position="456"/>
    </location>
</feature>
<protein>
    <recommendedName>
        <fullName evidence="3 13">Membrane protein insertase YidC</fullName>
    </recommendedName>
    <alternativeName>
        <fullName evidence="12 13">Foldase YidC</fullName>
    </alternativeName>
    <alternativeName>
        <fullName evidence="11 13">Membrane integrase YidC</fullName>
    </alternativeName>
    <alternativeName>
        <fullName evidence="13">Membrane protein YidC</fullName>
    </alternativeName>
</protein>
<dbReference type="NCBIfam" id="TIGR03593">
    <property type="entry name" value="yidC_nterm"/>
    <property type="match status" value="1"/>
</dbReference>
<evidence type="ECO:0000256" key="2">
    <source>
        <dbReference type="ARBA" id="ARBA00010527"/>
    </source>
</evidence>
<evidence type="ECO:0000256" key="11">
    <source>
        <dbReference type="ARBA" id="ARBA00033245"/>
    </source>
</evidence>
<evidence type="ECO:0000256" key="9">
    <source>
        <dbReference type="ARBA" id="ARBA00023136"/>
    </source>
</evidence>
<comment type="function">
    <text evidence="13">Required for the insertion and/or proper folding and/or complex formation of integral membrane proteins into the membrane. Involved in integration of membrane proteins that insert both dependently and independently of the Sec translocase complex, as well as at least some lipoproteins. Aids folding of multispanning membrane proteins.</text>
</comment>
<feature type="domain" description="Membrane insertase YidC/Oxa/ALB C-terminal" evidence="14">
    <location>
        <begin position="363"/>
        <end position="539"/>
    </location>
</feature>
<keyword evidence="10 13" id="KW-0143">Chaperone</keyword>
<dbReference type="Pfam" id="PF14849">
    <property type="entry name" value="YidC_periplas"/>
    <property type="match status" value="1"/>
</dbReference>
<evidence type="ECO:0000256" key="3">
    <source>
        <dbReference type="ARBA" id="ARBA00015325"/>
    </source>
</evidence>
<dbReference type="InterPro" id="IPR019998">
    <property type="entry name" value="Membr_insert_YidC"/>
</dbReference>
<evidence type="ECO:0000313" key="16">
    <source>
        <dbReference type="EMBL" id="MCP8352205.1"/>
    </source>
</evidence>
<dbReference type="EMBL" id="JAKUDN010000002">
    <property type="protein sequence ID" value="MCP8352205.1"/>
    <property type="molecule type" value="Genomic_DNA"/>
</dbReference>
<dbReference type="CDD" id="cd20070">
    <property type="entry name" value="5TM_YidC_Alb3"/>
    <property type="match status" value="1"/>
</dbReference>
<dbReference type="NCBIfam" id="TIGR03592">
    <property type="entry name" value="yidC_oxa1_cterm"/>
    <property type="match status" value="1"/>
</dbReference>
<evidence type="ECO:0000259" key="14">
    <source>
        <dbReference type="Pfam" id="PF02096"/>
    </source>
</evidence>
<evidence type="ECO:0000256" key="13">
    <source>
        <dbReference type="HAMAP-Rule" id="MF_01810"/>
    </source>
</evidence>
<feature type="transmembrane region" description="Helical" evidence="13">
    <location>
        <begin position="476"/>
        <end position="494"/>
    </location>
</feature>
<keyword evidence="6 13" id="KW-0812">Transmembrane</keyword>